<organism evidence="1 2">
    <name type="scientific">Cuscuta europaea</name>
    <name type="common">European dodder</name>
    <dbReference type="NCBI Taxonomy" id="41803"/>
    <lineage>
        <taxon>Eukaryota</taxon>
        <taxon>Viridiplantae</taxon>
        <taxon>Streptophyta</taxon>
        <taxon>Embryophyta</taxon>
        <taxon>Tracheophyta</taxon>
        <taxon>Spermatophyta</taxon>
        <taxon>Magnoliopsida</taxon>
        <taxon>eudicotyledons</taxon>
        <taxon>Gunneridae</taxon>
        <taxon>Pentapetalae</taxon>
        <taxon>asterids</taxon>
        <taxon>lamiids</taxon>
        <taxon>Solanales</taxon>
        <taxon>Convolvulaceae</taxon>
        <taxon>Cuscuteae</taxon>
        <taxon>Cuscuta</taxon>
        <taxon>Cuscuta subgen. Cuscuta</taxon>
    </lineage>
</organism>
<dbReference type="EMBL" id="CAMAPE010000014">
    <property type="protein sequence ID" value="CAH9081029.1"/>
    <property type="molecule type" value="Genomic_DNA"/>
</dbReference>
<reference evidence="1" key="1">
    <citation type="submission" date="2022-07" db="EMBL/GenBank/DDBJ databases">
        <authorList>
            <person name="Macas J."/>
            <person name="Novak P."/>
            <person name="Neumann P."/>
        </authorList>
    </citation>
    <scope>NUCLEOTIDE SEQUENCE</scope>
</reference>
<evidence type="ECO:0000313" key="2">
    <source>
        <dbReference type="Proteomes" id="UP001152484"/>
    </source>
</evidence>
<accession>A0A9P0YZG1</accession>
<protein>
    <submittedName>
        <fullName evidence="1">Uncharacterized protein</fullName>
    </submittedName>
</protein>
<dbReference type="Proteomes" id="UP001152484">
    <property type="component" value="Unassembled WGS sequence"/>
</dbReference>
<proteinExistence type="predicted"/>
<keyword evidence="2" id="KW-1185">Reference proteome</keyword>
<comment type="caution">
    <text evidence="1">The sequence shown here is derived from an EMBL/GenBank/DDBJ whole genome shotgun (WGS) entry which is preliminary data.</text>
</comment>
<dbReference type="AlphaFoldDB" id="A0A9P0YZG1"/>
<name>A0A9P0YZG1_CUSEU</name>
<sequence length="128" mass="14785">MLAFESHYCLKQKRQGKIGICCSEMTLGLRREMGTVDYGVCYIGLYFTPFDDSKIGPISPERWLRQEHPLSTYLFVLIEEGLSVLLQIHEATGRFHGESYCSGAPRITHFLQMAICYYLKLIMRKLLL</sequence>
<evidence type="ECO:0000313" key="1">
    <source>
        <dbReference type="EMBL" id="CAH9081029.1"/>
    </source>
</evidence>
<gene>
    <name evidence="1" type="ORF">CEURO_LOCUS7690</name>
</gene>